<evidence type="ECO:0000256" key="5">
    <source>
        <dbReference type="HAMAP-Rule" id="MF_01201"/>
    </source>
</evidence>
<dbReference type="InterPro" id="IPR020622">
    <property type="entry name" value="Ala_racemase_pyridoxalP-BS"/>
</dbReference>
<dbReference type="PRINTS" id="PR00992">
    <property type="entry name" value="ALARACEMASE"/>
</dbReference>
<keyword evidence="4 5" id="KW-0413">Isomerase</keyword>
<evidence type="ECO:0000256" key="3">
    <source>
        <dbReference type="ARBA" id="ARBA00022898"/>
    </source>
</evidence>
<feature type="modified residue" description="N6-(pyridoxal phosphate)lysine" evidence="5 6">
    <location>
        <position position="67"/>
    </location>
</feature>
<feature type="binding site" evidence="5 7">
    <location>
        <position position="341"/>
    </location>
    <ligand>
        <name>substrate</name>
    </ligand>
</feature>
<dbReference type="EMBL" id="JAAKYA010000066">
    <property type="protein sequence ID" value="NGO39667.1"/>
    <property type="molecule type" value="Genomic_DNA"/>
</dbReference>
<comment type="function">
    <text evidence="5">Catalyzes the interconversion of L-alanine and D-alanine. May also act on other amino acids.</text>
</comment>
<comment type="similarity">
    <text evidence="5">Belongs to the alanine racemase family.</text>
</comment>
<comment type="pathway">
    <text evidence="5">Amino-acid biosynthesis; D-alanine biosynthesis; D-alanine from L-alanine: step 1/1.</text>
</comment>
<evidence type="ECO:0000256" key="4">
    <source>
        <dbReference type="ARBA" id="ARBA00023235"/>
    </source>
</evidence>
<dbReference type="FunFam" id="3.20.20.10:FF:000002">
    <property type="entry name" value="Alanine racemase"/>
    <property type="match status" value="1"/>
</dbReference>
<dbReference type="GO" id="GO:0030170">
    <property type="term" value="F:pyridoxal phosphate binding"/>
    <property type="evidence" value="ECO:0007669"/>
    <property type="project" value="UniProtKB-UniRule"/>
</dbReference>
<dbReference type="InterPro" id="IPR000821">
    <property type="entry name" value="Ala_racemase"/>
</dbReference>
<dbReference type="Pfam" id="PF01168">
    <property type="entry name" value="Ala_racemase_N"/>
    <property type="match status" value="1"/>
</dbReference>
<dbReference type="Proteomes" id="UP000477311">
    <property type="component" value="Unassembled WGS sequence"/>
</dbReference>
<feature type="binding site" evidence="5 7">
    <location>
        <position position="165"/>
    </location>
    <ligand>
        <name>substrate</name>
    </ligand>
</feature>
<feature type="active site" description="Proton acceptor; specific for L-alanine" evidence="5">
    <location>
        <position position="294"/>
    </location>
</feature>
<gene>
    <name evidence="10" type="primary">alr</name>
    <name evidence="10" type="ORF">G4L39_09710</name>
</gene>
<dbReference type="CDD" id="cd00430">
    <property type="entry name" value="PLPDE_III_AR"/>
    <property type="match status" value="1"/>
</dbReference>
<accession>A0A6M1RQJ3</accession>
<dbReference type="SUPFAM" id="SSF51419">
    <property type="entry name" value="PLP-binding barrel"/>
    <property type="match status" value="1"/>
</dbReference>
<dbReference type="SUPFAM" id="SSF50621">
    <property type="entry name" value="Alanine racemase C-terminal domain-like"/>
    <property type="match status" value="1"/>
</dbReference>
<feature type="domain" description="Alanine racemase C-terminal" evidence="9">
    <location>
        <begin position="273"/>
        <end position="400"/>
    </location>
</feature>
<dbReference type="InterPro" id="IPR029066">
    <property type="entry name" value="PLP-binding_barrel"/>
</dbReference>
<evidence type="ECO:0000259" key="9">
    <source>
        <dbReference type="SMART" id="SM01005"/>
    </source>
</evidence>
<evidence type="ECO:0000256" key="7">
    <source>
        <dbReference type="PIRSR" id="PIRSR600821-52"/>
    </source>
</evidence>
<dbReference type="InterPro" id="IPR009006">
    <property type="entry name" value="Ala_racemase/Decarboxylase_C"/>
</dbReference>
<dbReference type="PROSITE" id="PS00395">
    <property type="entry name" value="ALANINE_RACEMASE"/>
    <property type="match status" value="1"/>
</dbReference>
<comment type="caution">
    <text evidence="10">The sequence shown here is derived from an EMBL/GenBank/DDBJ whole genome shotgun (WGS) entry which is preliminary data.</text>
</comment>
<evidence type="ECO:0000256" key="8">
    <source>
        <dbReference type="SAM" id="MobiDB-lite"/>
    </source>
</evidence>
<keyword evidence="3 5" id="KW-0663">Pyridoxal phosphate</keyword>
<proteinExistence type="inferred from homology"/>
<dbReference type="SMART" id="SM01005">
    <property type="entry name" value="Ala_racemase_C"/>
    <property type="match status" value="1"/>
</dbReference>
<dbReference type="NCBIfam" id="TIGR00492">
    <property type="entry name" value="alr"/>
    <property type="match status" value="1"/>
</dbReference>
<dbReference type="Gene3D" id="3.20.20.10">
    <property type="entry name" value="Alanine racemase"/>
    <property type="match status" value="1"/>
</dbReference>
<dbReference type="InterPro" id="IPR011079">
    <property type="entry name" value="Ala_racemase_C"/>
</dbReference>
<dbReference type="HAMAP" id="MF_01201">
    <property type="entry name" value="Ala_racemase"/>
    <property type="match status" value="1"/>
</dbReference>
<evidence type="ECO:0000256" key="2">
    <source>
        <dbReference type="ARBA" id="ARBA00001933"/>
    </source>
</evidence>
<comment type="catalytic activity">
    <reaction evidence="1 5">
        <text>L-alanine = D-alanine</text>
        <dbReference type="Rhea" id="RHEA:20249"/>
        <dbReference type="ChEBI" id="CHEBI:57416"/>
        <dbReference type="ChEBI" id="CHEBI:57972"/>
        <dbReference type="EC" id="5.1.1.1"/>
    </reaction>
</comment>
<dbReference type="EC" id="5.1.1.1" evidence="5"/>
<evidence type="ECO:0000256" key="1">
    <source>
        <dbReference type="ARBA" id="ARBA00000316"/>
    </source>
</evidence>
<dbReference type="Gene3D" id="2.40.37.10">
    <property type="entry name" value="Lyase, Ornithine Decarboxylase, Chain A, domain 1"/>
    <property type="match status" value="1"/>
</dbReference>
<dbReference type="GO" id="GO:0008784">
    <property type="term" value="F:alanine racemase activity"/>
    <property type="evidence" value="ECO:0007669"/>
    <property type="project" value="UniProtKB-UniRule"/>
</dbReference>
<dbReference type="GO" id="GO:0030632">
    <property type="term" value="P:D-alanine biosynthetic process"/>
    <property type="evidence" value="ECO:0007669"/>
    <property type="project" value="UniProtKB-UniRule"/>
</dbReference>
<organism evidence="10 11">
    <name type="scientific">Limisphaera ngatamarikiensis</name>
    <dbReference type="NCBI Taxonomy" id="1324935"/>
    <lineage>
        <taxon>Bacteria</taxon>
        <taxon>Pseudomonadati</taxon>
        <taxon>Verrucomicrobiota</taxon>
        <taxon>Verrucomicrobiia</taxon>
        <taxon>Limisphaerales</taxon>
        <taxon>Limisphaeraceae</taxon>
        <taxon>Limisphaera</taxon>
    </lineage>
</organism>
<feature type="region of interest" description="Disordered" evidence="8">
    <location>
        <begin position="1"/>
        <end position="21"/>
    </location>
</feature>
<dbReference type="Pfam" id="PF00842">
    <property type="entry name" value="Ala_racemase_C"/>
    <property type="match status" value="1"/>
</dbReference>
<dbReference type="AlphaFoldDB" id="A0A6M1RQJ3"/>
<reference evidence="10 11" key="1">
    <citation type="submission" date="2020-02" db="EMBL/GenBank/DDBJ databases">
        <title>Draft genome sequence of Limisphaera ngatamarikiensis NGM72.4T, a thermophilic Verrucomicrobia grouped in subdivision 3.</title>
        <authorList>
            <person name="Carere C.R."/>
            <person name="Steen J."/>
            <person name="Hugenholtz P."/>
            <person name="Stott M.B."/>
        </authorList>
    </citation>
    <scope>NUCLEOTIDE SEQUENCE [LARGE SCALE GENOMIC DNA]</scope>
    <source>
        <strain evidence="10 11">NGM72.4</strain>
    </source>
</reference>
<protein>
    <recommendedName>
        <fullName evidence="5">Alanine racemase</fullName>
        <ecNumber evidence="5">5.1.1.1</ecNumber>
    </recommendedName>
</protein>
<dbReference type="InterPro" id="IPR001608">
    <property type="entry name" value="Ala_racemase_N"/>
</dbReference>
<feature type="active site" description="Proton acceptor; specific for D-alanine" evidence="5">
    <location>
        <position position="67"/>
    </location>
</feature>
<sequence length="411" mass="45052">MQSEPAVKPVPHLNGPEKVRPDAAVQTPPLHPPRPAWVEVDLGAIARNFLRIRQDAPASLAFLVVVKDNAYGHGAVPVAHVAVNAGAQFLAVATLEEGIQLREAGLHLPILLLGERDPAEFPWAVRHDLTCVLGEPRLVPLLAHAAARAGKRVPVHIKINTGMNRYGIRWDNVTPMIEAVMAEPSLQWEGVLSHFAQSDESDKTFAREQLRRFHQTLDQLEQRGIRPRWRHICNTGGYLDLPEAHFDMVRIGLLPLGVYPSRVCRRIAGLEPALSVKARIVAIQHLQPGDTVGYGMHYRATAPRRIAVIPVGYGDGFPRVRNTGHVLIRGQRAPLVGGVAMDAFAVDITHIPEADLGDEAVLLGRQGTETITAFDLATLRQSVVYEALVCWQPRLPRHYIPATAAPSVPAP</sequence>
<evidence type="ECO:0000256" key="6">
    <source>
        <dbReference type="PIRSR" id="PIRSR600821-50"/>
    </source>
</evidence>
<dbReference type="PANTHER" id="PTHR30511:SF0">
    <property type="entry name" value="ALANINE RACEMASE, CATABOLIC-RELATED"/>
    <property type="match status" value="1"/>
</dbReference>
<comment type="cofactor">
    <cofactor evidence="2 5 6">
        <name>pyridoxal 5'-phosphate</name>
        <dbReference type="ChEBI" id="CHEBI:597326"/>
    </cofactor>
</comment>
<evidence type="ECO:0000313" key="10">
    <source>
        <dbReference type="EMBL" id="NGO39667.1"/>
    </source>
</evidence>
<dbReference type="PANTHER" id="PTHR30511">
    <property type="entry name" value="ALANINE RACEMASE"/>
    <property type="match status" value="1"/>
</dbReference>
<keyword evidence="11" id="KW-1185">Reference proteome</keyword>
<dbReference type="GO" id="GO:0005829">
    <property type="term" value="C:cytosol"/>
    <property type="evidence" value="ECO:0007669"/>
    <property type="project" value="TreeGrafter"/>
</dbReference>
<evidence type="ECO:0000313" key="11">
    <source>
        <dbReference type="Proteomes" id="UP000477311"/>
    </source>
</evidence>
<name>A0A6M1RQJ3_9BACT</name>
<dbReference type="UniPathway" id="UPA00042">
    <property type="reaction ID" value="UER00497"/>
</dbReference>